<proteinExistence type="predicted"/>
<accession>A0A0E3M836</accession>
<dbReference type="Proteomes" id="UP000033115">
    <property type="component" value="Chromosome"/>
</dbReference>
<evidence type="ECO:0000313" key="1">
    <source>
        <dbReference type="EMBL" id="AKA67840.1"/>
    </source>
</evidence>
<gene>
    <name evidence="1" type="ORF">CSCA_0715</name>
</gene>
<keyword evidence="2" id="KW-1185">Reference proteome</keyword>
<dbReference type="Pfam" id="PF19062">
    <property type="entry name" value="DUF5758"/>
    <property type="match status" value="1"/>
</dbReference>
<dbReference type="PANTHER" id="PTHR14136">
    <property type="entry name" value="BTB_POZ DOMAIN-CONTAINING PROTEIN KCTD9"/>
    <property type="match status" value="1"/>
</dbReference>
<dbReference type="KEGG" id="csq:CSCA_0715"/>
<dbReference type="Pfam" id="PF00805">
    <property type="entry name" value="Pentapeptide"/>
    <property type="match status" value="1"/>
</dbReference>
<dbReference type="PANTHER" id="PTHR14136:SF17">
    <property type="entry name" value="BTB_POZ DOMAIN-CONTAINING PROTEIN KCTD9"/>
    <property type="match status" value="1"/>
</dbReference>
<dbReference type="InterPro" id="IPR051082">
    <property type="entry name" value="Pentapeptide-BTB/POZ_domain"/>
</dbReference>
<dbReference type="HOGENOM" id="CLU_088939_0_0_9"/>
<protein>
    <submittedName>
        <fullName evidence="1">Pentapeptide repeat protein</fullName>
    </submittedName>
</protein>
<dbReference type="InterPro" id="IPR043919">
    <property type="entry name" value="DUF5758"/>
</dbReference>
<dbReference type="RefSeq" id="WP_029159861.1">
    <property type="nucleotide sequence ID" value="NZ_CP009933.1"/>
</dbReference>
<dbReference type="AlphaFoldDB" id="A0A0E3M836"/>
<dbReference type="InterPro" id="IPR001646">
    <property type="entry name" value="5peptide_repeat"/>
</dbReference>
<dbReference type="SUPFAM" id="SSF141571">
    <property type="entry name" value="Pentapeptide repeat-like"/>
    <property type="match status" value="1"/>
</dbReference>
<evidence type="ECO:0000313" key="2">
    <source>
        <dbReference type="Proteomes" id="UP000033115"/>
    </source>
</evidence>
<dbReference type="STRING" id="1548.CSCA_0715"/>
<dbReference type="Gene3D" id="2.160.20.80">
    <property type="entry name" value="E3 ubiquitin-protein ligase SopA"/>
    <property type="match status" value="1"/>
</dbReference>
<organism evidence="1 2">
    <name type="scientific">Clostridium scatologenes</name>
    <dbReference type="NCBI Taxonomy" id="1548"/>
    <lineage>
        <taxon>Bacteria</taxon>
        <taxon>Bacillati</taxon>
        <taxon>Bacillota</taxon>
        <taxon>Clostridia</taxon>
        <taxon>Eubacteriales</taxon>
        <taxon>Clostridiaceae</taxon>
        <taxon>Clostridium</taxon>
    </lineage>
</organism>
<dbReference type="EMBL" id="CP009933">
    <property type="protein sequence ID" value="AKA67840.1"/>
    <property type="molecule type" value="Genomic_DNA"/>
</dbReference>
<sequence>MYKLSQEEFKDILKNRKLKQRLVLREIELFDMDFTGWDLSNIDFSLSAFHRIRFDEANLQCSSVCNALFDECTLHNTDFRHANLECATLRYADMRGCNIEDANLYGSVLEYAKLEGIISNENTKWFRLRCPEKGAFLGYKKCFNNRLVQLLIPADAKRTSATLPSCRCSKAKVLTIKSFDYKESYKEAWSLVDDNFVYRVGEWVEVKDFNENRWMDSTTGIHFWLTREEAKNY</sequence>
<name>A0A0E3M836_CLOSL</name>
<reference evidence="1 2" key="1">
    <citation type="journal article" date="2015" name="J. Biotechnol.">
        <title>Complete genome sequence of a malodorant-producing acetogen, Clostridium scatologenes ATCC 25775(T).</title>
        <authorList>
            <person name="Zhu Z."/>
            <person name="Guo T."/>
            <person name="Zheng H."/>
            <person name="Song T."/>
            <person name="Ouyang P."/>
            <person name="Xie J."/>
        </authorList>
    </citation>
    <scope>NUCLEOTIDE SEQUENCE [LARGE SCALE GENOMIC DNA]</scope>
    <source>
        <strain evidence="1 2">ATCC 25775</strain>
    </source>
</reference>